<dbReference type="Pfam" id="PF08245">
    <property type="entry name" value="Mur_ligase_M"/>
    <property type="match status" value="1"/>
</dbReference>
<evidence type="ECO:0000256" key="3">
    <source>
        <dbReference type="ARBA" id="ARBA00022840"/>
    </source>
</evidence>
<keyword evidence="4" id="KW-1133">Transmembrane helix</keyword>
<accession>A0A1J4NBR6</accession>
<dbReference type="OrthoDB" id="9800958at2"/>
<reference evidence="7" key="1">
    <citation type="submission" date="2016-10" db="EMBL/GenBank/DDBJ databases">
        <title>Draft Genome Sequence of Nocardioides luteus Strain BAFB, an Alkane-Degrading Bacterium Isolated from JP-7 Polluted Soil.</title>
        <authorList>
            <person name="Brown L."/>
            <person name="Ruiz O.N."/>
            <person name="Gunasekera T."/>
        </authorList>
    </citation>
    <scope>NUCLEOTIDE SEQUENCE [LARGE SCALE GENOMIC DNA]</scope>
    <source>
        <strain evidence="7">BAFB</strain>
    </source>
</reference>
<dbReference type="InterPro" id="IPR004101">
    <property type="entry name" value="Mur_ligase_C"/>
</dbReference>
<keyword evidence="4" id="KW-0812">Transmembrane</keyword>
<dbReference type="SUPFAM" id="SSF53244">
    <property type="entry name" value="MurD-like peptide ligases, peptide-binding domain"/>
    <property type="match status" value="1"/>
</dbReference>
<dbReference type="SUPFAM" id="SSF53623">
    <property type="entry name" value="MurD-like peptide ligases, catalytic domain"/>
    <property type="match status" value="1"/>
</dbReference>
<gene>
    <name evidence="7" type="ORF">UG56_003000</name>
</gene>
<sequence>MWIVLVTSALTLVSYYRWLRVAQREHYEPTRLFAIEWIWIKARPVEAILLGAVIVVCLASFVLPYGAVIGALLFLGWPVGMSFTGAKRLVWTDRVKRLAGVLLVLHAVVTVLIALFVPAAAGLLPILAVPLAEAALAIMWPIEKAMAKKWQVQAAATIKKVNPKIVAITGSYGKTSTKNYATHLMQGRWSTLASPASFNNAMGLSRAVNDRLQPGTDIFVAEMGTYGPGEIAELTEIFPPEVAAITTIGEAHLERMKSRETIVKAKSEILPKASTVVLNIDVPELALIAENLRASKRVIACSAIPGTAAEVVVTDGALTINNETYAVELPDEVGHPINVAIAVGLALAVEVPIETITQRLASIPGTPHRAEANKTPGGVWVIDDTFNSNPTGAAAALAKAKRLAGESGTVWTITPGMVELGTEQAARNMEFAQAATASDKMRLCIVGRTNRKALRAGEPARTTAFESRKAAADHALTAAKEGDVVLYENDLPDHYA</sequence>
<keyword evidence="4" id="KW-0472">Membrane</keyword>
<name>A0A1J4NBR6_9ACTN</name>
<dbReference type="InterPro" id="IPR013221">
    <property type="entry name" value="Mur_ligase_cen"/>
</dbReference>
<dbReference type="PANTHER" id="PTHR43024">
    <property type="entry name" value="UDP-N-ACETYLMURAMOYL-TRIPEPTIDE--D-ALANYL-D-ALANINE LIGASE"/>
    <property type="match status" value="1"/>
</dbReference>
<evidence type="ECO:0000259" key="5">
    <source>
        <dbReference type="Pfam" id="PF02875"/>
    </source>
</evidence>
<dbReference type="Gene3D" id="3.40.1190.10">
    <property type="entry name" value="Mur-like, catalytic domain"/>
    <property type="match status" value="1"/>
</dbReference>
<feature type="domain" description="Mur ligase C-terminal" evidence="5">
    <location>
        <begin position="368"/>
        <end position="486"/>
    </location>
</feature>
<dbReference type="EMBL" id="JZDQ02000003">
    <property type="protein sequence ID" value="OIJ28399.1"/>
    <property type="molecule type" value="Genomic_DNA"/>
</dbReference>
<dbReference type="RefSeq" id="WP_045550412.1">
    <property type="nucleotide sequence ID" value="NZ_JZDQ02000003.1"/>
</dbReference>
<keyword evidence="3" id="KW-0067">ATP-binding</keyword>
<organism evidence="7 8">
    <name type="scientific">Nocardioides luteus</name>
    <dbReference type="NCBI Taxonomy" id="1844"/>
    <lineage>
        <taxon>Bacteria</taxon>
        <taxon>Bacillati</taxon>
        <taxon>Actinomycetota</taxon>
        <taxon>Actinomycetes</taxon>
        <taxon>Propionibacteriales</taxon>
        <taxon>Nocardioidaceae</taxon>
        <taxon>Nocardioides</taxon>
    </lineage>
</organism>
<dbReference type="GO" id="GO:0016881">
    <property type="term" value="F:acid-amino acid ligase activity"/>
    <property type="evidence" value="ECO:0007669"/>
    <property type="project" value="InterPro"/>
</dbReference>
<keyword evidence="1" id="KW-0436">Ligase</keyword>
<dbReference type="Proteomes" id="UP000033772">
    <property type="component" value="Unassembled WGS sequence"/>
</dbReference>
<dbReference type="STRING" id="1844.UG56_003000"/>
<evidence type="ECO:0000259" key="6">
    <source>
        <dbReference type="Pfam" id="PF08245"/>
    </source>
</evidence>
<evidence type="ECO:0000313" key="7">
    <source>
        <dbReference type="EMBL" id="OIJ28399.1"/>
    </source>
</evidence>
<dbReference type="InterPro" id="IPR036565">
    <property type="entry name" value="Mur-like_cat_sf"/>
</dbReference>
<dbReference type="AlphaFoldDB" id="A0A1J4NBR6"/>
<keyword evidence="8" id="KW-1185">Reference proteome</keyword>
<comment type="caution">
    <text evidence="7">The sequence shown here is derived from an EMBL/GenBank/DDBJ whole genome shotgun (WGS) entry which is preliminary data.</text>
</comment>
<evidence type="ECO:0000256" key="1">
    <source>
        <dbReference type="ARBA" id="ARBA00022598"/>
    </source>
</evidence>
<dbReference type="Gene3D" id="3.90.190.20">
    <property type="entry name" value="Mur ligase, C-terminal domain"/>
    <property type="match status" value="1"/>
</dbReference>
<evidence type="ECO:0000256" key="4">
    <source>
        <dbReference type="SAM" id="Phobius"/>
    </source>
</evidence>
<dbReference type="PANTHER" id="PTHR43024:SF1">
    <property type="entry name" value="UDP-N-ACETYLMURAMOYL-TRIPEPTIDE--D-ALANYL-D-ALANINE LIGASE"/>
    <property type="match status" value="1"/>
</dbReference>
<evidence type="ECO:0000313" key="8">
    <source>
        <dbReference type="Proteomes" id="UP000033772"/>
    </source>
</evidence>
<proteinExistence type="predicted"/>
<keyword evidence="2" id="KW-0547">Nucleotide-binding</keyword>
<feature type="domain" description="Mur ligase central" evidence="6">
    <location>
        <begin position="168"/>
        <end position="299"/>
    </location>
</feature>
<dbReference type="Pfam" id="PF02875">
    <property type="entry name" value="Mur_ligase_C"/>
    <property type="match status" value="1"/>
</dbReference>
<evidence type="ECO:0000256" key="2">
    <source>
        <dbReference type="ARBA" id="ARBA00022741"/>
    </source>
</evidence>
<evidence type="ECO:0008006" key="9">
    <source>
        <dbReference type="Google" id="ProtNLM"/>
    </source>
</evidence>
<protein>
    <recommendedName>
        <fullName evidence="9">Mur ligase central domain-containing protein</fullName>
    </recommendedName>
</protein>
<feature type="transmembrane region" description="Helical" evidence="4">
    <location>
        <begin position="48"/>
        <end position="77"/>
    </location>
</feature>
<dbReference type="InterPro" id="IPR036615">
    <property type="entry name" value="Mur_ligase_C_dom_sf"/>
</dbReference>
<feature type="transmembrane region" description="Helical" evidence="4">
    <location>
        <begin position="98"/>
        <end position="117"/>
    </location>
</feature>
<dbReference type="InterPro" id="IPR051046">
    <property type="entry name" value="MurCDEF_CellWall_CoF430Synth"/>
</dbReference>
<dbReference type="GO" id="GO:0005524">
    <property type="term" value="F:ATP binding"/>
    <property type="evidence" value="ECO:0007669"/>
    <property type="project" value="UniProtKB-KW"/>
</dbReference>